<dbReference type="GO" id="GO:0015562">
    <property type="term" value="F:efflux transmembrane transporter activity"/>
    <property type="evidence" value="ECO:0007669"/>
    <property type="project" value="InterPro"/>
</dbReference>
<proteinExistence type="predicted"/>
<organism evidence="2 3">
    <name type="scientific">Legionella impletisoli</name>
    <dbReference type="NCBI Taxonomy" id="343510"/>
    <lineage>
        <taxon>Bacteria</taxon>
        <taxon>Pseudomonadati</taxon>
        <taxon>Pseudomonadota</taxon>
        <taxon>Gammaproteobacteria</taxon>
        <taxon>Legionellales</taxon>
        <taxon>Legionellaceae</taxon>
        <taxon>Legionella</taxon>
    </lineage>
</organism>
<evidence type="ECO:0000256" key="1">
    <source>
        <dbReference type="SAM" id="Coils"/>
    </source>
</evidence>
<gene>
    <name evidence="2" type="ORF">GCM10007966_19280</name>
</gene>
<evidence type="ECO:0008006" key="4">
    <source>
        <dbReference type="Google" id="ProtNLM"/>
    </source>
</evidence>
<dbReference type="PANTHER" id="PTHR30203:SF23">
    <property type="entry name" value="OUTER MEMBRANE EFFLUX PROTEIN"/>
    <property type="match status" value="1"/>
</dbReference>
<feature type="coiled-coil region" evidence="1">
    <location>
        <begin position="175"/>
        <end position="202"/>
    </location>
</feature>
<name>A0A917JYS6_9GAMM</name>
<dbReference type="AlphaFoldDB" id="A0A917JYS6"/>
<keyword evidence="3" id="KW-1185">Reference proteome</keyword>
<keyword evidence="1" id="KW-0175">Coiled coil</keyword>
<dbReference type="PANTHER" id="PTHR30203">
    <property type="entry name" value="OUTER MEMBRANE CATION EFFLUX PROTEIN"/>
    <property type="match status" value="1"/>
</dbReference>
<reference evidence="2" key="1">
    <citation type="journal article" date="2014" name="Int. J. Syst. Evol. Microbiol.">
        <title>Complete genome sequence of Corynebacterium casei LMG S-19264T (=DSM 44701T), isolated from a smear-ripened cheese.</title>
        <authorList>
            <consortium name="US DOE Joint Genome Institute (JGI-PGF)"/>
            <person name="Walter F."/>
            <person name="Albersmeier A."/>
            <person name="Kalinowski J."/>
            <person name="Ruckert C."/>
        </authorList>
    </citation>
    <scope>NUCLEOTIDE SEQUENCE</scope>
    <source>
        <strain evidence="2">JCM 13919</strain>
    </source>
</reference>
<protein>
    <recommendedName>
        <fullName evidence="4">Outer membrane efflux protein</fullName>
    </recommendedName>
</protein>
<dbReference type="OrthoDB" id="5607838at2"/>
<dbReference type="Gene3D" id="1.20.1600.10">
    <property type="entry name" value="Outer membrane efflux proteins (OEP)"/>
    <property type="match status" value="1"/>
</dbReference>
<dbReference type="EMBL" id="BMOB01000009">
    <property type="protein sequence ID" value="GGI90714.1"/>
    <property type="molecule type" value="Genomic_DNA"/>
</dbReference>
<reference evidence="2" key="2">
    <citation type="submission" date="2020-09" db="EMBL/GenBank/DDBJ databases">
        <authorList>
            <person name="Sun Q."/>
            <person name="Ohkuma M."/>
        </authorList>
    </citation>
    <scope>NUCLEOTIDE SEQUENCE</scope>
    <source>
        <strain evidence="2">JCM 13919</strain>
    </source>
</reference>
<sequence length="422" mass="48390">MHRMHKINKYRLILFVIGLTSVWSASFANALSLKQAENLAIEHSTELQSLRAKNESLYQAAIAANQSPDPSLFGGTLNVPVDTFKFNQEPMTQIQIGLSQYIPRGKSLKFGSQEKSCLAKAEFFKLQSMRLDILQKVRLSWLHLFYWQQARTIVVKEKAIFKELLEVAKSMLANNKAQQKDVIRAQLELSELDNRLIQIDEQIQTARFQLARWISESNAHKAQASNLPLWPSLPAKQKLLNAVQQHPELKTDSATISAFQAKVHLALEQYKPGFNVNVGYGFRQGRGIDGRKWPDFLTATVNMDLPVFTQNRQDKSLKSSQDNLLASEKDRMSHYRNLREYLNIQYNIWQQQQKSTQLFIGSLIPQANQYAKATMTAYQNFQTDFPTLARAYVRQLNTELEALKVKVDRDAARINLLYLQGK</sequence>
<evidence type="ECO:0000313" key="2">
    <source>
        <dbReference type="EMBL" id="GGI90714.1"/>
    </source>
</evidence>
<dbReference type="InterPro" id="IPR010131">
    <property type="entry name" value="MdtP/NodT-like"/>
</dbReference>
<evidence type="ECO:0000313" key="3">
    <source>
        <dbReference type="Proteomes" id="UP000630149"/>
    </source>
</evidence>
<dbReference type="Proteomes" id="UP000630149">
    <property type="component" value="Unassembled WGS sequence"/>
</dbReference>
<accession>A0A917JYS6</accession>
<comment type="caution">
    <text evidence="2">The sequence shown here is derived from an EMBL/GenBank/DDBJ whole genome shotgun (WGS) entry which is preliminary data.</text>
</comment>
<dbReference type="SUPFAM" id="SSF56954">
    <property type="entry name" value="Outer membrane efflux proteins (OEP)"/>
    <property type="match status" value="1"/>
</dbReference>